<evidence type="ECO:0000313" key="2">
    <source>
        <dbReference type="Proteomes" id="UP000046392"/>
    </source>
</evidence>
<keyword evidence="1" id="KW-0175">Coiled coil</keyword>
<proteinExistence type="predicted"/>
<evidence type="ECO:0000256" key="1">
    <source>
        <dbReference type="SAM" id="Coils"/>
    </source>
</evidence>
<reference evidence="3" key="1">
    <citation type="submission" date="2017-02" db="UniProtKB">
        <authorList>
            <consortium name="WormBaseParasite"/>
        </authorList>
    </citation>
    <scope>IDENTIFICATION</scope>
</reference>
<dbReference type="Proteomes" id="UP000046392">
    <property type="component" value="Unplaced"/>
</dbReference>
<evidence type="ECO:0000313" key="3">
    <source>
        <dbReference type="WBParaSite" id="SPAL_0001735300.1"/>
    </source>
</evidence>
<dbReference type="AlphaFoldDB" id="A0A0N5CHN9"/>
<feature type="coiled-coil region" evidence="1">
    <location>
        <begin position="387"/>
        <end position="421"/>
    </location>
</feature>
<accession>A0A0N5CHN9</accession>
<dbReference type="WBParaSite" id="SPAL_0001735300.1">
    <property type="protein sequence ID" value="SPAL_0001735300.1"/>
    <property type="gene ID" value="SPAL_0001735300"/>
</dbReference>
<keyword evidence="2" id="KW-1185">Reference proteome</keyword>
<protein>
    <submittedName>
        <fullName evidence="3">RING-type domain-containing protein</fullName>
    </submittedName>
</protein>
<sequence length="541" mass="63531">MVKHDEDLMKSNIILHFHDDEDEYKKLIFDDNGVDCDNILNQFLKKVLQYTKKKETSDIFFDITLRGAACLHDTLVDLVRINYSPDEMSKVFEKNFSSWLEPFSPNSCSLSIESSNYIKPILQLMLKGSHSIKSQLPQEIKNFPRVFIVDIVKLENKNPETSDAIRWTFVDIPCKNNAEIGNKLLKFLQKDYKQSEIILQTQKDPIIGGIRDFLQRDTFSTVIFNTKNDKCFQNFIKIHDIISKWCVCPQKLIKLDTEEYFKGVECDVEYLKQIENEYQLVEVVPIKESIKLESDISTLKEINDLIVSNINDVKTKIEVIKKEVLNNRKVIRKYNKSKELFKKNIEKLNIDYCNSVEKNCKLKSLVKNLTDEKDMITNDTEIQAKKCKELQATIDKLNHLNNNLEKELLEKEKVKEEILSEASKLHSVGINMYSEFSENLKKASEIYSTMKIESEYNKERLKEIFDFSEFEIMEQHLSSIVVDYLRVENNDRNEFTKFCISIENELNLLKEHLTLEDENMFQKLNDFSILFDKTVEKKIQS</sequence>
<dbReference type="STRING" id="174720.A0A0N5CHN9"/>
<organism evidence="2 3">
    <name type="scientific">Strongyloides papillosus</name>
    <name type="common">Intestinal threadworm</name>
    <dbReference type="NCBI Taxonomy" id="174720"/>
    <lineage>
        <taxon>Eukaryota</taxon>
        <taxon>Metazoa</taxon>
        <taxon>Ecdysozoa</taxon>
        <taxon>Nematoda</taxon>
        <taxon>Chromadorea</taxon>
        <taxon>Rhabditida</taxon>
        <taxon>Tylenchina</taxon>
        <taxon>Panagrolaimomorpha</taxon>
        <taxon>Strongyloidoidea</taxon>
        <taxon>Strongyloididae</taxon>
        <taxon>Strongyloides</taxon>
    </lineage>
</organism>
<name>A0A0N5CHN9_STREA</name>